<dbReference type="SMART" id="SM00382">
    <property type="entry name" value="AAA"/>
    <property type="match status" value="1"/>
</dbReference>
<evidence type="ECO:0000313" key="11">
    <source>
        <dbReference type="EMBL" id="AYD90394.1"/>
    </source>
</evidence>
<evidence type="ECO:0000256" key="3">
    <source>
        <dbReference type="ARBA" id="ARBA00022475"/>
    </source>
</evidence>
<dbReference type="PROSITE" id="PS00211">
    <property type="entry name" value="ABC_TRANSPORTER_1"/>
    <property type="match status" value="1"/>
</dbReference>
<dbReference type="Proteomes" id="UP000273001">
    <property type="component" value="Chromosome"/>
</dbReference>
<keyword evidence="7" id="KW-0408">Iron</keyword>
<keyword evidence="6 11" id="KW-0067">ATP-binding</keyword>
<dbReference type="EMBL" id="CP032514">
    <property type="protein sequence ID" value="AYD90394.1"/>
    <property type="molecule type" value="Genomic_DNA"/>
</dbReference>
<evidence type="ECO:0000256" key="9">
    <source>
        <dbReference type="ARBA" id="ARBA00023136"/>
    </source>
</evidence>
<evidence type="ECO:0000256" key="6">
    <source>
        <dbReference type="ARBA" id="ARBA00022840"/>
    </source>
</evidence>
<keyword evidence="4" id="KW-0410">Iron transport</keyword>
<dbReference type="PANTHER" id="PTHR42771:SF2">
    <property type="entry name" value="IRON(3+)-HYDROXAMATE IMPORT ATP-BINDING PROTEIN FHUC"/>
    <property type="match status" value="1"/>
</dbReference>
<dbReference type="InterPro" id="IPR051535">
    <property type="entry name" value="Siderophore_ABC-ATPase"/>
</dbReference>
<comment type="subcellular location">
    <subcellularLocation>
        <location evidence="1">Cell membrane</location>
        <topology evidence="1">Peripheral membrane protein</topology>
    </subcellularLocation>
</comment>
<evidence type="ECO:0000256" key="7">
    <source>
        <dbReference type="ARBA" id="ARBA00023004"/>
    </source>
</evidence>
<accession>A0ABN5PT50</accession>
<feature type="domain" description="ABC transporter" evidence="10">
    <location>
        <begin position="9"/>
        <end position="245"/>
    </location>
</feature>
<keyword evidence="2" id="KW-0813">Transport</keyword>
<dbReference type="RefSeq" id="WP_120205237.1">
    <property type="nucleotide sequence ID" value="NZ_CP032514.1"/>
</dbReference>
<keyword evidence="12" id="KW-1185">Reference proteome</keyword>
<evidence type="ECO:0000256" key="4">
    <source>
        <dbReference type="ARBA" id="ARBA00022496"/>
    </source>
</evidence>
<keyword evidence="3" id="KW-1003">Cell membrane</keyword>
<sequence>MTTWLSTRLSAQEVTIAYDGYTVSADLDVEVPVGGFTAVVGPNACGKSTLLRCLARLHRPSHGTVLLDGEDIYRLDTRTVARKVGLLPQSALVPDRMSVRDLVARGRFPHQGMFRQWSQADRDAVDGAMTLTGVQDLALRPVDQLSGGQRQRVWLALVLAQDTETVLLDEPTTFLDLAHQVEILRLCRALNEEQGRTVVAVLHDLNHAARCASHMIVMRDGQVYATGSPGDIVTEQMVGEVFGLDAVVMADPVAGMPMVVPATWGGRPRP</sequence>
<evidence type="ECO:0000256" key="8">
    <source>
        <dbReference type="ARBA" id="ARBA00023065"/>
    </source>
</evidence>
<dbReference type="Pfam" id="PF00005">
    <property type="entry name" value="ABC_tran"/>
    <property type="match status" value="1"/>
</dbReference>
<dbReference type="CDD" id="cd03214">
    <property type="entry name" value="ABC_Iron-Siderophores_B12_Hemin"/>
    <property type="match status" value="1"/>
</dbReference>
<dbReference type="PANTHER" id="PTHR42771">
    <property type="entry name" value="IRON(3+)-HYDROXAMATE IMPORT ATP-BINDING PROTEIN FHUC"/>
    <property type="match status" value="1"/>
</dbReference>
<keyword evidence="9" id="KW-0472">Membrane</keyword>
<name>A0ABN5PT50_9ACTO</name>
<evidence type="ECO:0000256" key="1">
    <source>
        <dbReference type="ARBA" id="ARBA00004202"/>
    </source>
</evidence>
<evidence type="ECO:0000256" key="5">
    <source>
        <dbReference type="ARBA" id="ARBA00022741"/>
    </source>
</evidence>
<dbReference type="InterPro" id="IPR003593">
    <property type="entry name" value="AAA+_ATPase"/>
</dbReference>
<dbReference type="Gene3D" id="3.40.50.300">
    <property type="entry name" value="P-loop containing nucleotide triphosphate hydrolases"/>
    <property type="match status" value="1"/>
</dbReference>
<keyword evidence="8" id="KW-0406">Ion transport</keyword>
<proteinExistence type="predicted"/>
<dbReference type="InterPro" id="IPR027417">
    <property type="entry name" value="P-loop_NTPase"/>
</dbReference>
<protein>
    <submittedName>
        <fullName evidence="11">ABC transporter ATP-binding protein</fullName>
    </submittedName>
</protein>
<evidence type="ECO:0000313" key="12">
    <source>
        <dbReference type="Proteomes" id="UP000273001"/>
    </source>
</evidence>
<organism evidence="11 12">
    <name type="scientific">Actinomyces lilanjuaniae</name>
    <dbReference type="NCBI Taxonomy" id="2321394"/>
    <lineage>
        <taxon>Bacteria</taxon>
        <taxon>Bacillati</taxon>
        <taxon>Actinomycetota</taxon>
        <taxon>Actinomycetes</taxon>
        <taxon>Actinomycetales</taxon>
        <taxon>Actinomycetaceae</taxon>
        <taxon>Actinomyces</taxon>
    </lineage>
</organism>
<dbReference type="InterPro" id="IPR017871">
    <property type="entry name" value="ABC_transporter-like_CS"/>
</dbReference>
<reference evidence="11 12" key="1">
    <citation type="submission" date="2018-09" db="EMBL/GenBank/DDBJ databases">
        <authorList>
            <person name="Li J."/>
        </authorList>
    </citation>
    <scope>NUCLEOTIDE SEQUENCE [LARGE SCALE GENOMIC DNA]</scope>
    <source>
        <strain evidence="11 12">2129</strain>
    </source>
</reference>
<dbReference type="PROSITE" id="PS50893">
    <property type="entry name" value="ABC_TRANSPORTER_2"/>
    <property type="match status" value="1"/>
</dbReference>
<dbReference type="InterPro" id="IPR003439">
    <property type="entry name" value="ABC_transporter-like_ATP-bd"/>
</dbReference>
<keyword evidence="5" id="KW-0547">Nucleotide-binding</keyword>
<dbReference type="GO" id="GO:0005524">
    <property type="term" value="F:ATP binding"/>
    <property type="evidence" value="ECO:0007669"/>
    <property type="project" value="UniProtKB-KW"/>
</dbReference>
<evidence type="ECO:0000256" key="2">
    <source>
        <dbReference type="ARBA" id="ARBA00022448"/>
    </source>
</evidence>
<gene>
    <name evidence="11" type="ORF">D5R93_10990</name>
</gene>
<evidence type="ECO:0000259" key="10">
    <source>
        <dbReference type="PROSITE" id="PS50893"/>
    </source>
</evidence>
<dbReference type="SUPFAM" id="SSF52540">
    <property type="entry name" value="P-loop containing nucleoside triphosphate hydrolases"/>
    <property type="match status" value="1"/>
</dbReference>